<dbReference type="AlphaFoldDB" id="A0A0A9B6T9"/>
<reference evidence="1" key="2">
    <citation type="journal article" date="2015" name="Data Brief">
        <title>Shoot transcriptome of the giant reed, Arundo donax.</title>
        <authorList>
            <person name="Barrero R.A."/>
            <person name="Guerrero F.D."/>
            <person name="Moolhuijzen P."/>
            <person name="Goolsby J.A."/>
            <person name="Tidwell J."/>
            <person name="Bellgard S.E."/>
            <person name="Bellgard M.I."/>
        </authorList>
    </citation>
    <scope>NUCLEOTIDE SEQUENCE</scope>
    <source>
        <tissue evidence="1">Shoot tissue taken approximately 20 cm above the soil surface</tissue>
    </source>
</reference>
<evidence type="ECO:0000313" key="1">
    <source>
        <dbReference type="EMBL" id="JAD59699.1"/>
    </source>
</evidence>
<protein>
    <submittedName>
        <fullName evidence="1">Uncharacterized protein</fullName>
    </submittedName>
</protein>
<reference evidence="1" key="1">
    <citation type="submission" date="2014-09" db="EMBL/GenBank/DDBJ databases">
        <authorList>
            <person name="Magalhaes I.L.F."/>
            <person name="Oliveira U."/>
            <person name="Santos F.R."/>
            <person name="Vidigal T.H.D.A."/>
            <person name="Brescovit A.D."/>
            <person name="Santos A.J."/>
        </authorList>
    </citation>
    <scope>NUCLEOTIDE SEQUENCE</scope>
    <source>
        <tissue evidence="1">Shoot tissue taken approximately 20 cm above the soil surface</tissue>
    </source>
</reference>
<sequence>MCVVMQVYRLVSLLFRCLSHIYTRIQAQHLTVKTLHLYFDSLLQKSEYAKHVQRITKNENQSFHAALRKGIDQKGTS</sequence>
<accession>A0A0A9B6T9</accession>
<name>A0A0A9B6T9_ARUDO</name>
<dbReference type="EMBL" id="GBRH01238196">
    <property type="protein sequence ID" value="JAD59699.1"/>
    <property type="molecule type" value="Transcribed_RNA"/>
</dbReference>
<proteinExistence type="predicted"/>
<organism evidence="1">
    <name type="scientific">Arundo donax</name>
    <name type="common">Giant reed</name>
    <name type="synonym">Donax arundinaceus</name>
    <dbReference type="NCBI Taxonomy" id="35708"/>
    <lineage>
        <taxon>Eukaryota</taxon>
        <taxon>Viridiplantae</taxon>
        <taxon>Streptophyta</taxon>
        <taxon>Embryophyta</taxon>
        <taxon>Tracheophyta</taxon>
        <taxon>Spermatophyta</taxon>
        <taxon>Magnoliopsida</taxon>
        <taxon>Liliopsida</taxon>
        <taxon>Poales</taxon>
        <taxon>Poaceae</taxon>
        <taxon>PACMAD clade</taxon>
        <taxon>Arundinoideae</taxon>
        <taxon>Arundineae</taxon>
        <taxon>Arundo</taxon>
    </lineage>
</organism>